<dbReference type="RefSeq" id="XP_019090947.1">
    <property type="nucleotide sequence ID" value="XM_019235402.1"/>
</dbReference>
<dbReference type="Proteomes" id="UP000694864">
    <property type="component" value="Chromosome 2"/>
</dbReference>
<dbReference type="PANTHER" id="PTHR31900:SF25">
    <property type="entry name" value="FBD DOMAIN-CONTAINING PROTEIN"/>
    <property type="match status" value="1"/>
</dbReference>
<evidence type="ECO:0000259" key="1">
    <source>
        <dbReference type="PROSITE" id="PS50181"/>
    </source>
</evidence>
<keyword evidence="2" id="KW-1185">Reference proteome</keyword>
<name>A0ABM1QW12_CAMSA</name>
<evidence type="ECO:0000313" key="2">
    <source>
        <dbReference type="Proteomes" id="UP000694864"/>
    </source>
</evidence>
<gene>
    <name evidence="3 4" type="primary">LOC104726052</name>
</gene>
<sequence length="450" mass="51800">MFNVAQQGIMVDNEIKTQLLCSKWLEDRISQLPDPLICHILSHLPLKDSVKTSVLSTRWRTLWLWLPRLELALSKFPNSDAFLSFGDRFFHSSRVSCIHKLNLTMSYGNVNPHFTSWIDAAVKRNVQHLQVRYAYEMPLSLYTCETVVSLKMCWVALPSAEFVSLPCLKILHLDYMRYPNETTFERLVSSSPVLEELELGLVNSGAKVFRVLSTSLKRLTISIRFSVGDTGFLIDAPRLRFLSIRDNLPKSFIITIMDSNVKLDLDLTPGLFFEEADVLSRRNSFHSFLPQISKISDMFIHLGTFELLCEYSKLEPLPQFGYMSCLQVELYYSHLKWLPTFLGSFPNLKSLILVCYNADHVEMPFDEMNQVDLSTVPQCLLSSLEFVDFKVKVSGLAAEMKLVRYFLENAAVLKKLTLPWHYDAIQIQDDLVKKLLNIPRRSTECEVVFL</sequence>
<dbReference type="SUPFAM" id="SSF52047">
    <property type="entry name" value="RNI-like"/>
    <property type="match status" value="1"/>
</dbReference>
<dbReference type="InterPro" id="IPR006566">
    <property type="entry name" value="FBD"/>
</dbReference>
<dbReference type="SUPFAM" id="SSF81383">
    <property type="entry name" value="F-box domain"/>
    <property type="match status" value="1"/>
</dbReference>
<dbReference type="Pfam" id="PF24758">
    <property type="entry name" value="LRR_At5g56370"/>
    <property type="match status" value="1"/>
</dbReference>
<dbReference type="Gene3D" id="3.80.10.10">
    <property type="entry name" value="Ribonuclease Inhibitor"/>
    <property type="match status" value="1"/>
</dbReference>
<dbReference type="InterPro" id="IPR032675">
    <property type="entry name" value="LRR_dom_sf"/>
</dbReference>
<dbReference type="SMART" id="SM00256">
    <property type="entry name" value="FBOX"/>
    <property type="match status" value="1"/>
</dbReference>
<protein>
    <submittedName>
        <fullName evidence="3 4">FBD-associated F-box protein At5g53635 isoform X1</fullName>
    </submittedName>
</protein>
<dbReference type="SMART" id="SM00579">
    <property type="entry name" value="FBD"/>
    <property type="match status" value="1"/>
</dbReference>
<reference evidence="3 4" key="3">
    <citation type="submission" date="2025-05" db="UniProtKB">
        <authorList>
            <consortium name="RefSeq"/>
        </authorList>
    </citation>
    <scope>IDENTIFICATION</scope>
    <source>
        <tissue evidence="3 4">Leaf</tissue>
    </source>
</reference>
<dbReference type="GeneID" id="104726052"/>
<dbReference type="Gene3D" id="1.20.1280.50">
    <property type="match status" value="1"/>
</dbReference>
<dbReference type="InterPro" id="IPR053781">
    <property type="entry name" value="F-box_AtFBL13-like"/>
</dbReference>
<reference evidence="2" key="1">
    <citation type="journal article" date="1997" name="Nucleic Acids Res.">
        <title>tRNAscan-SE: a program for improved detection of transfer RNA genes in genomic sequence.</title>
        <authorList>
            <person name="Lowe T.M."/>
            <person name="Eddy S.R."/>
        </authorList>
    </citation>
    <scope>NUCLEOTIDE SEQUENCE [LARGE SCALE GENOMIC DNA]</scope>
    <source>
        <strain evidence="2">r\DH55</strain>
    </source>
</reference>
<feature type="domain" description="F-box" evidence="1">
    <location>
        <begin position="26"/>
        <end position="62"/>
    </location>
</feature>
<dbReference type="RefSeq" id="XP_019090950.1">
    <property type="nucleotide sequence ID" value="XM_019235405.1"/>
</dbReference>
<reference evidence="2" key="2">
    <citation type="journal article" date="2014" name="Nat. Commun.">
        <title>The emerging biofuel crop Camelina sativa retains a highly undifferentiated hexaploid genome structure.</title>
        <authorList>
            <person name="Kagale S."/>
            <person name="Koh C."/>
            <person name="Nixon J."/>
            <person name="Bollina V."/>
            <person name="Clarke W.E."/>
            <person name="Tuteja R."/>
            <person name="Spillane C."/>
            <person name="Robinson S.J."/>
            <person name="Links M.G."/>
            <person name="Clarke C."/>
            <person name="Higgins E.E."/>
            <person name="Huebert T."/>
            <person name="Sharpe A.G."/>
            <person name="Parkin I.A."/>
        </authorList>
    </citation>
    <scope>NUCLEOTIDE SEQUENCE [LARGE SCALE GENOMIC DNA]</scope>
    <source>
        <strain evidence="2">r\DH55</strain>
    </source>
</reference>
<dbReference type="InterPro" id="IPR001810">
    <property type="entry name" value="F-box_dom"/>
</dbReference>
<dbReference type="InterPro" id="IPR036047">
    <property type="entry name" value="F-box-like_dom_sf"/>
</dbReference>
<dbReference type="Pfam" id="PF08387">
    <property type="entry name" value="FBD"/>
    <property type="match status" value="1"/>
</dbReference>
<dbReference type="InterPro" id="IPR050232">
    <property type="entry name" value="FBL13/AtMIF1-like"/>
</dbReference>
<accession>A0ABM1QW12</accession>
<organism evidence="2 4">
    <name type="scientific">Camelina sativa</name>
    <name type="common">False flax</name>
    <name type="synonym">Myagrum sativum</name>
    <dbReference type="NCBI Taxonomy" id="90675"/>
    <lineage>
        <taxon>Eukaryota</taxon>
        <taxon>Viridiplantae</taxon>
        <taxon>Streptophyta</taxon>
        <taxon>Embryophyta</taxon>
        <taxon>Tracheophyta</taxon>
        <taxon>Spermatophyta</taxon>
        <taxon>Magnoliopsida</taxon>
        <taxon>eudicotyledons</taxon>
        <taxon>Gunneridae</taxon>
        <taxon>Pentapetalae</taxon>
        <taxon>rosids</taxon>
        <taxon>malvids</taxon>
        <taxon>Brassicales</taxon>
        <taxon>Brassicaceae</taxon>
        <taxon>Camelineae</taxon>
        <taxon>Camelina</taxon>
    </lineage>
</organism>
<dbReference type="PROSITE" id="PS50181">
    <property type="entry name" value="FBOX"/>
    <property type="match status" value="1"/>
</dbReference>
<dbReference type="CDD" id="cd22160">
    <property type="entry name" value="F-box_AtFBL13-like"/>
    <property type="match status" value="1"/>
</dbReference>
<evidence type="ECO:0000313" key="3">
    <source>
        <dbReference type="RefSeq" id="XP_019090947.1"/>
    </source>
</evidence>
<dbReference type="InterPro" id="IPR055411">
    <property type="entry name" value="LRR_FXL15/At3g58940/PEG3-like"/>
</dbReference>
<dbReference type="Pfam" id="PF00646">
    <property type="entry name" value="F-box"/>
    <property type="match status" value="1"/>
</dbReference>
<proteinExistence type="predicted"/>
<dbReference type="PANTHER" id="PTHR31900">
    <property type="entry name" value="F-BOX/RNI SUPERFAMILY PROTEIN-RELATED"/>
    <property type="match status" value="1"/>
</dbReference>
<evidence type="ECO:0000313" key="4">
    <source>
        <dbReference type="RefSeq" id="XP_019090950.1"/>
    </source>
</evidence>